<protein>
    <submittedName>
        <fullName evidence="11">ATP-binding cassette subfamily C protein CydD</fullName>
    </submittedName>
</protein>
<evidence type="ECO:0000256" key="1">
    <source>
        <dbReference type="ARBA" id="ARBA00004651"/>
    </source>
</evidence>
<dbReference type="SUPFAM" id="SSF52540">
    <property type="entry name" value="P-loop containing nucleoside triphosphate hydrolases"/>
    <property type="match status" value="1"/>
</dbReference>
<evidence type="ECO:0000256" key="4">
    <source>
        <dbReference type="ARBA" id="ARBA00022840"/>
    </source>
</evidence>
<dbReference type="CDD" id="cd03228">
    <property type="entry name" value="ABCC_MRP_Like"/>
    <property type="match status" value="1"/>
</dbReference>
<dbReference type="InterPro" id="IPR036640">
    <property type="entry name" value="ABC1_TM_sf"/>
</dbReference>
<feature type="domain" description="ABC transporter" evidence="9">
    <location>
        <begin position="335"/>
        <end position="563"/>
    </location>
</feature>
<keyword evidence="5 8" id="KW-1133">Transmembrane helix</keyword>
<evidence type="ECO:0000256" key="6">
    <source>
        <dbReference type="ARBA" id="ARBA00023136"/>
    </source>
</evidence>
<proteinExistence type="predicted"/>
<dbReference type="InterPro" id="IPR011527">
    <property type="entry name" value="ABC1_TM_dom"/>
</dbReference>
<feature type="transmembrane region" description="Helical" evidence="8">
    <location>
        <begin position="57"/>
        <end position="77"/>
    </location>
</feature>
<gene>
    <name evidence="11" type="ORF">J2S45_001368</name>
</gene>
<organism evidence="11 12">
    <name type="scientific">Trueperella abortisuis</name>
    <dbReference type="NCBI Taxonomy" id="445930"/>
    <lineage>
        <taxon>Bacteria</taxon>
        <taxon>Bacillati</taxon>
        <taxon>Actinomycetota</taxon>
        <taxon>Actinomycetes</taxon>
        <taxon>Actinomycetales</taxon>
        <taxon>Actinomycetaceae</taxon>
        <taxon>Trueperella</taxon>
    </lineage>
</organism>
<reference evidence="11 12" key="1">
    <citation type="submission" date="2023-07" db="EMBL/GenBank/DDBJ databases">
        <title>Sequencing the genomes of 1000 actinobacteria strains.</title>
        <authorList>
            <person name="Klenk H.-P."/>
        </authorList>
    </citation>
    <scope>NUCLEOTIDE SEQUENCE [LARGE SCALE GENOMIC DNA]</scope>
    <source>
        <strain evidence="11 12">DSM 19515</strain>
    </source>
</reference>
<dbReference type="RefSeq" id="WP_307634940.1">
    <property type="nucleotide sequence ID" value="NZ_JAUSQL010000001.1"/>
</dbReference>
<dbReference type="PANTHER" id="PTHR24221:SF590">
    <property type="entry name" value="COMPONENT LINKED WITH THE ASSEMBLY OF CYTOCHROME' TRANSPORT TRANSMEMBRANE ATP-BINDING PROTEIN ABC TRANSPORTER CYDD-RELATED"/>
    <property type="match status" value="1"/>
</dbReference>
<dbReference type="Gene3D" id="3.40.50.300">
    <property type="entry name" value="P-loop containing nucleotide triphosphate hydrolases"/>
    <property type="match status" value="1"/>
</dbReference>
<keyword evidence="6 8" id="KW-0472">Membrane</keyword>
<dbReference type="PROSITE" id="PS50929">
    <property type="entry name" value="ABC_TM1F"/>
    <property type="match status" value="1"/>
</dbReference>
<sequence>MKPLDPRLLTHAGHTKKYVAFLVALGVLDAALIAAQIVLIAYAVSPIFYGQAAPADVLPRVAWLGIVIAARFALAYVRDAYGHRSAVKVIADLRGKVLRKAAALGDRWLSRNTTDTVTLVTRGLDDLEAYFVQFLPQLFLSVTAMPALIVLLFYFDWISALFVIFCNPLVPIFMILIGKMTSRYSNERLAAMQDLSAQLLDLLAGLATIKGLGREHGPEKRVQSLGNRFAEKTMQTLYVAFLSGAALEFLTTLTTALVAVNIGLRMVNGSVPLQIGLIAIMLTPEILKPLREVGTQFHASVNGVTAAEGAFAILDLPLAEHPGTAPVPDLNTAEIRFEDVSVFAPGRSTVAPANLSCTIAPGHITVLRGPSGSGKTTTVNVLLGLLDPDSGSVTVGGTPLAQIDREAWWEHISWVPQRPVIVPGTVAENVGGIAPEAAALTGFDDVLASLPDGWQTVLGHGGTGLSVGQRQRLALTRALTSSRKIVILDEPSAHLDAISEEYVANVVTSLKAAGHTVIVIAHRHAITELADHVIDVAASTRDISAEQLESLALRESTEYAAYIQAQRADYALPRQWRDEAVSDHVTDVEAAGGEAAGVEEAAAGGETATAPRSQATEGGQR</sequence>
<dbReference type="InterPro" id="IPR014216">
    <property type="entry name" value="ABC_transptr_CydD"/>
</dbReference>
<dbReference type="InterPro" id="IPR003439">
    <property type="entry name" value="ABC_transporter-like_ATP-bd"/>
</dbReference>
<dbReference type="Pfam" id="PF00664">
    <property type="entry name" value="ABC_membrane"/>
    <property type="match status" value="1"/>
</dbReference>
<dbReference type="GO" id="GO:0005524">
    <property type="term" value="F:ATP binding"/>
    <property type="evidence" value="ECO:0007669"/>
    <property type="project" value="UniProtKB-KW"/>
</dbReference>
<evidence type="ECO:0000259" key="10">
    <source>
        <dbReference type="PROSITE" id="PS50929"/>
    </source>
</evidence>
<keyword evidence="2 8" id="KW-0812">Transmembrane</keyword>
<dbReference type="InterPro" id="IPR027417">
    <property type="entry name" value="P-loop_NTPase"/>
</dbReference>
<dbReference type="EMBL" id="JAUSQL010000001">
    <property type="protein sequence ID" value="MDP9832689.1"/>
    <property type="molecule type" value="Genomic_DNA"/>
</dbReference>
<feature type="transmembrane region" description="Helical" evidence="8">
    <location>
        <begin position="130"/>
        <end position="154"/>
    </location>
</feature>
<evidence type="ECO:0000256" key="7">
    <source>
        <dbReference type="SAM" id="MobiDB-lite"/>
    </source>
</evidence>
<dbReference type="SUPFAM" id="SSF90123">
    <property type="entry name" value="ABC transporter transmembrane region"/>
    <property type="match status" value="1"/>
</dbReference>
<feature type="transmembrane region" description="Helical" evidence="8">
    <location>
        <begin position="160"/>
        <end position="178"/>
    </location>
</feature>
<dbReference type="NCBIfam" id="TIGR02857">
    <property type="entry name" value="CydD"/>
    <property type="match status" value="1"/>
</dbReference>
<comment type="subcellular location">
    <subcellularLocation>
        <location evidence="1">Cell membrane</location>
        <topology evidence="1">Multi-pass membrane protein</topology>
    </subcellularLocation>
</comment>
<dbReference type="Gene3D" id="1.20.1560.10">
    <property type="entry name" value="ABC transporter type 1, transmembrane domain"/>
    <property type="match status" value="1"/>
</dbReference>
<dbReference type="Proteomes" id="UP001230145">
    <property type="component" value="Unassembled WGS sequence"/>
</dbReference>
<dbReference type="SMART" id="SM00382">
    <property type="entry name" value="AAA"/>
    <property type="match status" value="1"/>
</dbReference>
<evidence type="ECO:0000256" key="2">
    <source>
        <dbReference type="ARBA" id="ARBA00022692"/>
    </source>
</evidence>
<evidence type="ECO:0000259" key="9">
    <source>
        <dbReference type="PROSITE" id="PS50893"/>
    </source>
</evidence>
<feature type="transmembrane region" description="Helical" evidence="8">
    <location>
        <begin position="21"/>
        <end position="45"/>
    </location>
</feature>
<dbReference type="InterPro" id="IPR003593">
    <property type="entry name" value="AAA+_ATPase"/>
</dbReference>
<evidence type="ECO:0000256" key="5">
    <source>
        <dbReference type="ARBA" id="ARBA00022989"/>
    </source>
</evidence>
<keyword evidence="12" id="KW-1185">Reference proteome</keyword>
<dbReference type="Pfam" id="PF00005">
    <property type="entry name" value="ABC_tran"/>
    <property type="match status" value="1"/>
</dbReference>
<feature type="compositionally biased region" description="Low complexity" evidence="7">
    <location>
        <begin position="589"/>
        <end position="610"/>
    </location>
</feature>
<keyword evidence="4 11" id="KW-0067">ATP-binding</keyword>
<evidence type="ECO:0000256" key="3">
    <source>
        <dbReference type="ARBA" id="ARBA00022741"/>
    </source>
</evidence>
<dbReference type="CDD" id="cd18584">
    <property type="entry name" value="ABC_6TM_AarD_CydD"/>
    <property type="match status" value="1"/>
</dbReference>
<dbReference type="PROSITE" id="PS50893">
    <property type="entry name" value="ABC_TRANSPORTER_2"/>
    <property type="match status" value="1"/>
</dbReference>
<evidence type="ECO:0000256" key="8">
    <source>
        <dbReference type="SAM" id="Phobius"/>
    </source>
</evidence>
<name>A0ABT9PJ00_9ACTO</name>
<dbReference type="InterPro" id="IPR039421">
    <property type="entry name" value="Type_1_exporter"/>
</dbReference>
<dbReference type="PANTHER" id="PTHR24221">
    <property type="entry name" value="ATP-BINDING CASSETTE SUB-FAMILY B"/>
    <property type="match status" value="1"/>
</dbReference>
<evidence type="ECO:0000313" key="11">
    <source>
        <dbReference type="EMBL" id="MDP9832689.1"/>
    </source>
</evidence>
<feature type="transmembrane region" description="Helical" evidence="8">
    <location>
        <begin position="237"/>
        <end position="260"/>
    </location>
</feature>
<feature type="domain" description="ABC transmembrane type-1" evidence="10">
    <location>
        <begin position="20"/>
        <end position="302"/>
    </location>
</feature>
<accession>A0ABT9PJ00</accession>
<evidence type="ECO:0000313" key="12">
    <source>
        <dbReference type="Proteomes" id="UP001230145"/>
    </source>
</evidence>
<feature type="compositionally biased region" description="Polar residues" evidence="7">
    <location>
        <begin position="611"/>
        <end position="621"/>
    </location>
</feature>
<keyword evidence="3" id="KW-0547">Nucleotide-binding</keyword>
<comment type="caution">
    <text evidence="11">The sequence shown here is derived from an EMBL/GenBank/DDBJ whole genome shotgun (WGS) entry which is preliminary data.</text>
</comment>
<feature type="region of interest" description="Disordered" evidence="7">
    <location>
        <begin position="589"/>
        <end position="621"/>
    </location>
</feature>